<dbReference type="InterPro" id="IPR011050">
    <property type="entry name" value="Pectin_lyase_fold/virulence"/>
</dbReference>
<evidence type="ECO:0000259" key="1">
    <source>
        <dbReference type="SMART" id="SM00912"/>
    </source>
</evidence>
<dbReference type="InterPro" id="IPR012334">
    <property type="entry name" value="Pectin_lyas_fold"/>
</dbReference>
<protein>
    <submittedName>
        <fullName evidence="2">Filamentous hemagglutinin N-terminal domain-containing protein</fullName>
    </submittedName>
</protein>
<dbReference type="SUPFAM" id="SSF51126">
    <property type="entry name" value="Pectin lyase-like"/>
    <property type="match status" value="1"/>
</dbReference>
<keyword evidence="3" id="KW-1185">Reference proteome</keyword>
<dbReference type="SMART" id="SM00912">
    <property type="entry name" value="Haemagg_act"/>
    <property type="match status" value="1"/>
</dbReference>
<reference evidence="2 3" key="1">
    <citation type="submission" date="2019-11" db="EMBL/GenBank/DDBJ databases">
        <title>Novel species isolated from a subtropical stream in China.</title>
        <authorList>
            <person name="Lu H."/>
        </authorList>
    </citation>
    <scope>NUCLEOTIDE SEQUENCE [LARGE SCALE GENOMIC DNA]</scope>
    <source>
        <strain evidence="2 3">FT92W</strain>
    </source>
</reference>
<dbReference type="InterPro" id="IPR008638">
    <property type="entry name" value="FhaB/CdiA-like_TPS"/>
</dbReference>
<feature type="domain" description="Filamentous haemagglutinin FhaB/tRNA nuclease CdiA-like TPS" evidence="1">
    <location>
        <begin position="40"/>
        <end position="154"/>
    </location>
</feature>
<dbReference type="NCBIfam" id="TIGR01901">
    <property type="entry name" value="adhes_NPXG"/>
    <property type="match status" value="1"/>
</dbReference>
<dbReference type="RefSeq" id="WP_154382656.1">
    <property type="nucleotide sequence ID" value="NZ_WKJJ01000045.1"/>
</dbReference>
<proteinExistence type="predicted"/>
<organism evidence="2 3">
    <name type="scientific">Pseudoduganella rivuli</name>
    <dbReference type="NCBI Taxonomy" id="2666085"/>
    <lineage>
        <taxon>Bacteria</taxon>
        <taxon>Pseudomonadati</taxon>
        <taxon>Pseudomonadota</taxon>
        <taxon>Betaproteobacteria</taxon>
        <taxon>Burkholderiales</taxon>
        <taxon>Oxalobacteraceae</taxon>
        <taxon>Telluria group</taxon>
        <taxon>Pseudoduganella</taxon>
    </lineage>
</organism>
<sequence length="1436" mass="137510">MAFHFHARGAVQPTLRLTLLAAALAGICADGVAQIRTDASLGLPAQTLSGPAYRIPQSLGKLSGANLFHSFEAFNLAGGESATFSTSTAGIANVVTRVTGGTPSQINGRIALEAASGAPAFYFINPAGVTFGAGAAIDVPGAFHAATADYVQFGDGRFHAGLKQASTFSSAAPEAFGFLGASHAAIAIVDGARLATTDGALSVAGGDVTLDSASLASQGGGIRMAAVGGDASGGAVSVPLSGPLPALAGALLMDHAAQATAGGAITVSAGSVTLDGASTIHTRAPRNGDAGAVTVSAASSLSVLNGSMLRSSTAGDGAGGALRIDAGAVTVDAGSDGADTRIATFTEPGSSGRAGDVTLAVRGKVDVHAARIGSTTFGAGDAGALAIGAANVHLDGGGKVAELESNAAAGSSGHAGPVSVTAAGAVEAYDGAQIRSVTLGKGNTGAVTVRAGGDVTLDGNGAAITTVAASGSGGNGGAIAVQAGGALSVFNGASIRADSYGSGNAGSVALRAQTIAIDGDSSDSGAIHRATMVSALASKDGSDAGNISLAAEDAIAIRNGARVITSAWGHGKAGDVSVTARTLALTGCDCAPVPTGIMADTNGAGTGATLKIDVAGDMRIEHGATVSAVSGGSVGAAVVVRAASLTVDGQNETLANEPPTGIMANNYGPSGGSIDIGVSGPLKIVNNGLIATDNQGGGPGGDIRISAGDILIDGKYSSRYANGHDYSVTGISSQSLDEGNGGAISVTAAGTLSLLRRGIISSNANGAGNGGSITVSARDLTISGNGTYIASDAAAGSSGAGGSVDVSVTGALEMYRGARIAADTYAAGNAGSVKVRAASIMLDRATPDGFFDAEGMTRISSSTWEDSSGNAGGVDVVASGTLTLRNSVAINSLTSGAGNAGAVKVAAGALRMGTDSMAEDAPGIGSDAAFGSSGRAGAVTVNVAGALAMDGGTISSAANGSGAPGSVTVSAASIRLDQVLDHWARIGSDAYGWTGESGSPGSVTVRASGDLSVLNGARISSNTRTAGAAGAVSLAADTITIGGADYGGGRVESKTLGNGDAGSISIVANDMTVGAAGAATYSGQVSTSACCNIDGNASTGNGGRIDIKVAGTLALEQGKILAFTASAGSAGAVAIDAGTLRMQGDGAQIRAEAAEGSLGRSGNIGITAARAVTLGGGASIDASSQAVVAEPAAIVPGSITIAAPLLQMDGGAAITTTAGGNVAASPIALHIADRMTLKQSSISTSANQGNGGAIAIDSNGAVTLDHALITTSVTGTSGNGGNIGVRSHSLFMNTGFIQANTAAADAQGGLVNIDVRLLLASGGTLFAGGATPLAFRADVFSYNVIQAAAPTGVSGAITLASPLLDLSSSMAGLHAGFIDSGGLGRNPCQTSGGSSLAAVGRGGLPRSARSLLDGAPPAGAPDAAPGLAMLGGRGCL</sequence>
<dbReference type="EMBL" id="WKJJ01000045">
    <property type="protein sequence ID" value="MRV76800.1"/>
    <property type="molecule type" value="Genomic_DNA"/>
</dbReference>
<dbReference type="Gene3D" id="2.160.20.10">
    <property type="entry name" value="Single-stranded right-handed beta-helix, Pectin lyase-like"/>
    <property type="match status" value="3"/>
</dbReference>
<gene>
    <name evidence="2" type="ORF">GJ700_34330</name>
</gene>
<comment type="caution">
    <text evidence="2">The sequence shown here is derived from an EMBL/GenBank/DDBJ whole genome shotgun (WGS) entry which is preliminary data.</text>
</comment>
<evidence type="ECO:0000313" key="2">
    <source>
        <dbReference type="EMBL" id="MRV76800.1"/>
    </source>
</evidence>
<dbReference type="Proteomes" id="UP000446768">
    <property type="component" value="Unassembled WGS sequence"/>
</dbReference>
<name>A0A7X2LVJ0_9BURK</name>
<evidence type="ECO:0000313" key="3">
    <source>
        <dbReference type="Proteomes" id="UP000446768"/>
    </source>
</evidence>
<accession>A0A7X2LVJ0</accession>
<dbReference type="Pfam" id="PF05860">
    <property type="entry name" value="TPS"/>
    <property type="match status" value="1"/>
</dbReference>